<sequence>MLSLLAGIGMCALSGTVILQLRRDTWAHARSAATNLNRAVGQDILRTLSTLDLGLQGVVEQLSTEPDAPLKQSLHSPLLDRSAMAPYLGDVLVLDEAGRVLRSLDEGEWAVRSFADRDYFRVHQTHPGAGLFVSQPFLGPIDDQWLLGLSHAWSKPDGSFGGVVVAMVRLDYFREIFSSLTLGQGARITLFRDDGIALMRLPYQDTTIGRDFSRGTAFRAIPTATEGSYRSVSSRDRIERFYVFRRLDSLPLIISLGLAIDEIEEEWRVRSLAIGGTTLILVASLVGAGLLLRRELGRRLKAEMAARESEASFRLLAENTGDMVSRIGPDGIRSYVSPAAQRITGRPPDQMIGRPAAEEIHAEDLPQLITAVGRLRSREIEEETVTYRTWRADGAEIWLESVLRTVIHPITGVLDGLVAVSRDVTVRKTLESQLSALARLDGLTGVANRRAFDEAIGREWTRCQLAGAPLSIIMVDVDRFKDFNDRYGHQGGDACLRVVAATVGATIRRAGDLVARYGGEEFAVLLPETDLPGALAVAERLRQEVAALRLPHIAAGPGTAAITVSVGVATMLPAARRGAPGSEVLIEAADRALYEAKQKGRNRVVSAGPIDPLEPVPSA</sequence>
<dbReference type="RefSeq" id="WP_290320946.1">
    <property type="nucleotide sequence ID" value="NZ_JAUFPN010000308.1"/>
</dbReference>
<dbReference type="InterPro" id="IPR043128">
    <property type="entry name" value="Rev_trsase/Diguanyl_cyclase"/>
</dbReference>
<dbReference type="SMART" id="SM00086">
    <property type="entry name" value="PAC"/>
    <property type="match status" value="1"/>
</dbReference>
<dbReference type="PANTHER" id="PTHR45138:SF9">
    <property type="entry name" value="DIGUANYLATE CYCLASE DGCM-RELATED"/>
    <property type="match status" value="1"/>
</dbReference>
<evidence type="ECO:0000313" key="6">
    <source>
        <dbReference type="EMBL" id="MDN3568825.1"/>
    </source>
</evidence>
<dbReference type="InterPro" id="IPR000700">
    <property type="entry name" value="PAS-assoc_C"/>
</dbReference>
<comment type="catalytic activity">
    <reaction evidence="2">
        <text>2 GTP = 3',3'-c-di-GMP + 2 diphosphate</text>
        <dbReference type="Rhea" id="RHEA:24898"/>
        <dbReference type="ChEBI" id="CHEBI:33019"/>
        <dbReference type="ChEBI" id="CHEBI:37565"/>
        <dbReference type="ChEBI" id="CHEBI:58805"/>
        <dbReference type="EC" id="2.7.7.65"/>
    </reaction>
</comment>
<dbReference type="Proteomes" id="UP001529369">
    <property type="component" value="Unassembled WGS sequence"/>
</dbReference>
<dbReference type="EMBL" id="JAUFPN010000308">
    <property type="protein sequence ID" value="MDN3568825.1"/>
    <property type="molecule type" value="Genomic_DNA"/>
</dbReference>
<evidence type="ECO:0000259" key="3">
    <source>
        <dbReference type="PROSITE" id="PS50112"/>
    </source>
</evidence>
<dbReference type="NCBIfam" id="TIGR00254">
    <property type="entry name" value="GGDEF"/>
    <property type="match status" value="1"/>
</dbReference>
<dbReference type="SMART" id="SM00091">
    <property type="entry name" value="PAS"/>
    <property type="match status" value="1"/>
</dbReference>
<evidence type="ECO:0000256" key="2">
    <source>
        <dbReference type="ARBA" id="ARBA00034247"/>
    </source>
</evidence>
<evidence type="ECO:0000259" key="4">
    <source>
        <dbReference type="PROSITE" id="PS50113"/>
    </source>
</evidence>
<dbReference type="InterPro" id="IPR050469">
    <property type="entry name" value="Diguanylate_Cyclase"/>
</dbReference>
<keyword evidence="6" id="KW-0808">Transferase</keyword>
<dbReference type="CDD" id="cd12915">
    <property type="entry name" value="PDC2_DGC_like"/>
    <property type="match status" value="1"/>
</dbReference>
<dbReference type="SUPFAM" id="SSF55073">
    <property type="entry name" value="Nucleotide cyclase"/>
    <property type="match status" value="1"/>
</dbReference>
<accession>A0ABT8AGL6</accession>
<dbReference type="CDD" id="cd12914">
    <property type="entry name" value="PDC1_DGC_like"/>
    <property type="match status" value="1"/>
</dbReference>
<dbReference type="InterPro" id="IPR054327">
    <property type="entry name" value="His-kinase-like_sensor"/>
</dbReference>
<name>A0ABT8AGL6_9PROT</name>
<dbReference type="NCBIfam" id="TIGR00229">
    <property type="entry name" value="sensory_box"/>
    <property type="match status" value="1"/>
</dbReference>
<dbReference type="CDD" id="cd01949">
    <property type="entry name" value="GGDEF"/>
    <property type="match status" value="1"/>
</dbReference>
<dbReference type="InterPro" id="IPR000160">
    <property type="entry name" value="GGDEF_dom"/>
</dbReference>
<dbReference type="PROSITE" id="PS50113">
    <property type="entry name" value="PAC"/>
    <property type="match status" value="1"/>
</dbReference>
<evidence type="ECO:0000256" key="1">
    <source>
        <dbReference type="ARBA" id="ARBA00012528"/>
    </source>
</evidence>
<dbReference type="EC" id="2.7.7.65" evidence="1"/>
<dbReference type="CDD" id="cd00130">
    <property type="entry name" value="PAS"/>
    <property type="match status" value="1"/>
</dbReference>
<dbReference type="Pfam" id="PF22588">
    <property type="entry name" value="dCache_1_like"/>
    <property type="match status" value="1"/>
</dbReference>
<keyword evidence="6" id="KW-0548">Nucleotidyltransferase</keyword>
<protein>
    <recommendedName>
        <fullName evidence="1">diguanylate cyclase</fullName>
        <ecNumber evidence="1">2.7.7.65</ecNumber>
    </recommendedName>
</protein>
<comment type="caution">
    <text evidence="6">The sequence shown here is derived from an EMBL/GenBank/DDBJ whole genome shotgun (WGS) entry which is preliminary data.</text>
</comment>
<dbReference type="InterPro" id="IPR013767">
    <property type="entry name" value="PAS_fold"/>
</dbReference>
<feature type="domain" description="PAC" evidence="4">
    <location>
        <begin position="383"/>
        <end position="436"/>
    </location>
</feature>
<feature type="domain" description="PAS" evidence="3">
    <location>
        <begin position="309"/>
        <end position="379"/>
    </location>
</feature>
<evidence type="ECO:0000259" key="5">
    <source>
        <dbReference type="PROSITE" id="PS50887"/>
    </source>
</evidence>
<dbReference type="Pfam" id="PF00989">
    <property type="entry name" value="PAS"/>
    <property type="match status" value="1"/>
</dbReference>
<dbReference type="InterPro" id="IPR000014">
    <property type="entry name" value="PAS"/>
</dbReference>
<dbReference type="Gene3D" id="3.30.450.20">
    <property type="entry name" value="PAS domain"/>
    <property type="match status" value="3"/>
</dbReference>
<feature type="domain" description="GGDEF" evidence="5">
    <location>
        <begin position="468"/>
        <end position="609"/>
    </location>
</feature>
<dbReference type="InterPro" id="IPR035965">
    <property type="entry name" value="PAS-like_dom_sf"/>
</dbReference>
<dbReference type="SUPFAM" id="SSF55785">
    <property type="entry name" value="PYP-like sensor domain (PAS domain)"/>
    <property type="match status" value="1"/>
</dbReference>
<dbReference type="PROSITE" id="PS50112">
    <property type="entry name" value="PAS"/>
    <property type="match status" value="1"/>
</dbReference>
<keyword evidence="7" id="KW-1185">Reference proteome</keyword>
<gene>
    <name evidence="6" type="ORF">QWZ14_30985</name>
</gene>
<evidence type="ECO:0000313" key="7">
    <source>
        <dbReference type="Proteomes" id="UP001529369"/>
    </source>
</evidence>
<organism evidence="6 7">
    <name type="scientific">Paeniroseomonas aquatica</name>
    <dbReference type="NCBI Taxonomy" id="373043"/>
    <lineage>
        <taxon>Bacteria</taxon>
        <taxon>Pseudomonadati</taxon>
        <taxon>Pseudomonadota</taxon>
        <taxon>Alphaproteobacteria</taxon>
        <taxon>Acetobacterales</taxon>
        <taxon>Acetobacteraceae</taxon>
        <taxon>Paeniroseomonas</taxon>
    </lineage>
</organism>
<dbReference type="PROSITE" id="PS50887">
    <property type="entry name" value="GGDEF"/>
    <property type="match status" value="1"/>
</dbReference>
<dbReference type="Gene3D" id="3.30.70.270">
    <property type="match status" value="1"/>
</dbReference>
<dbReference type="InterPro" id="IPR029787">
    <property type="entry name" value="Nucleotide_cyclase"/>
</dbReference>
<proteinExistence type="predicted"/>
<dbReference type="GO" id="GO:0052621">
    <property type="term" value="F:diguanylate cyclase activity"/>
    <property type="evidence" value="ECO:0007669"/>
    <property type="project" value="UniProtKB-EC"/>
</dbReference>
<dbReference type="PANTHER" id="PTHR45138">
    <property type="entry name" value="REGULATORY COMPONENTS OF SENSORY TRANSDUCTION SYSTEM"/>
    <property type="match status" value="1"/>
</dbReference>
<reference evidence="7" key="1">
    <citation type="journal article" date="2019" name="Int. J. Syst. Evol. Microbiol.">
        <title>The Global Catalogue of Microorganisms (GCM) 10K type strain sequencing project: providing services to taxonomists for standard genome sequencing and annotation.</title>
        <authorList>
            <consortium name="The Broad Institute Genomics Platform"/>
            <consortium name="The Broad Institute Genome Sequencing Center for Infectious Disease"/>
            <person name="Wu L."/>
            <person name="Ma J."/>
        </authorList>
    </citation>
    <scope>NUCLEOTIDE SEQUENCE [LARGE SCALE GENOMIC DNA]</scope>
    <source>
        <strain evidence="7">CECT 7131</strain>
    </source>
</reference>
<dbReference type="InterPro" id="IPR001610">
    <property type="entry name" value="PAC"/>
</dbReference>
<dbReference type="SMART" id="SM00267">
    <property type="entry name" value="GGDEF"/>
    <property type="match status" value="1"/>
</dbReference>
<dbReference type="Pfam" id="PF00990">
    <property type="entry name" value="GGDEF"/>
    <property type="match status" value="1"/>
</dbReference>